<dbReference type="CDD" id="cd01300">
    <property type="entry name" value="YtcJ_like"/>
    <property type="match status" value="1"/>
</dbReference>
<proteinExistence type="predicted"/>
<dbReference type="InterPro" id="IPR032466">
    <property type="entry name" value="Metal_Hydrolase"/>
</dbReference>
<name>A0A484P515_9ZZZZ</name>
<organism evidence="2">
    <name type="scientific">plant metagenome</name>
    <dbReference type="NCBI Taxonomy" id="1297885"/>
    <lineage>
        <taxon>unclassified sequences</taxon>
        <taxon>metagenomes</taxon>
        <taxon>organismal metagenomes</taxon>
    </lineage>
</organism>
<dbReference type="Gene3D" id="3.10.310.70">
    <property type="match status" value="1"/>
</dbReference>
<accession>A0A484P515</accession>
<dbReference type="Pfam" id="PF07969">
    <property type="entry name" value="Amidohydro_3"/>
    <property type="match status" value="1"/>
</dbReference>
<protein>
    <submittedName>
        <fullName evidence="2">Exoenzymes regulatory protein AepA</fullName>
    </submittedName>
</protein>
<dbReference type="Gene3D" id="2.30.40.10">
    <property type="entry name" value="Urease, subunit C, domain 1"/>
    <property type="match status" value="1"/>
</dbReference>
<feature type="domain" description="Amidohydrolase 3" evidence="1">
    <location>
        <begin position="55"/>
        <end position="554"/>
    </location>
</feature>
<reference evidence="2" key="1">
    <citation type="submission" date="2019-03" db="EMBL/GenBank/DDBJ databases">
        <authorList>
            <person name="Danneels B."/>
        </authorList>
    </citation>
    <scope>NUCLEOTIDE SEQUENCE</scope>
</reference>
<evidence type="ECO:0000313" key="2">
    <source>
        <dbReference type="EMBL" id="VFR19880.1"/>
    </source>
</evidence>
<dbReference type="EMBL" id="CAADHY010000014">
    <property type="protein sequence ID" value="VFR19880.1"/>
    <property type="molecule type" value="Genomic_DNA"/>
</dbReference>
<dbReference type="Gene3D" id="3.20.20.140">
    <property type="entry name" value="Metal-dependent hydrolases"/>
    <property type="match status" value="1"/>
</dbReference>
<sequence length="577" mass="62901">MSAARADLILTGGKVLTMAPGAVPAQALAVSGDRILAVGRDADIHALAAGDARRIDLQGRTVIPGVIDAHAHMEREGLKTLRPSLAHARCLADILEVVRREAARLPRGQWIITMSLGQPPFYFDGLATLAEKRMPTRHELDAVAPDHPVYIPGLFGNWGVPPGYSALNSLALSLNHVGPDSCPDCAGLEIERDARGEPTGVIVETNKRPVIEFSLLTQVPPFGFSDRLEGLRRSLGYYHAYGTTSVYEGHGSAPETIAVYRQLWEQGELTMRTRLCVSPSWEDVDEARRALRDWLAHARGRGTGDPWFSVAGVFIGLGGQAATASAVRRALPNTGWAGFVEWANDIEAFRDYAWLAAEYDMRVHSVVVDRLPEVLEVFEAIDARFPLQARRWVVEHVGRLSAGDIVRIKRLGLRVTTIPFYMLWKNGAARLAEPERGNGFLPQRALREAGVAVAAGSDNIPVSAFAAVWSSVTRRERTTGRVIGEEQALDRLGALELITRNGAFLSYEEDRKGTLEAGKWADLAILSDDPLTVPEDGLLTLHAEHTYVAGQEVHRKPEGWVPPLRLPAPVEQGAAGA</sequence>
<dbReference type="SUPFAM" id="SSF51556">
    <property type="entry name" value="Metallo-dependent hydrolases"/>
    <property type="match status" value="1"/>
</dbReference>
<dbReference type="SUPFAM" id="SSF51338">
    <property type="entry name" value="Composite domain of metallo-dependent hydrolases"/>
    <property type="match status" value="1"/>
</dbReference>
<dbReference type="InterPro" id="IPR033932">
    <property type="entry name" value="YtcJ-like"/>
</dbReference>
<dbReference type="InterPro" id="IPR013108">
    <property type="entry name" value="Amidohydro_3"/>
</dbReference>
<dbReference type="InterPro" id="IPR011059">
    <property type="entry name" value="Metal-dep_hydrolase_composite"/>
</dbReference>
<dbReference type="PANTHER" id="PTHR22642">
    <property type="entry name" value="IMIDAZOLONEPROPIONASE"/>
    <property type="match status" value="1"/>
</dbReference>
<dbReference type="GO" id="GO:0016810">
    <property type="term" value="F:hydrolase activity, acting on carbon-nitrogen (but not peptide) bonds"/>
    <property type="evidence" value="ECO:0007669"/>
    <property type="project" value="InterPro"/>
</dbReference>
<dbReference type="PANTHER" id="PTHR22642:SF2">
    <property type="entry name" value="PROTEIN LONG AFTER FAR-RED 3"/>
    <property type="match status" value="1"/>
</dbReference>
<evidence type="ECO:0000259" key="1">
    <source>
        <dbReference type="Pfam" id="PF07969"/>
    </source>
</evidence>
<dbReference type="AlphaFoldDB" id="A0A484P515"/>
<gene>
    <name evidence="2" type="ORF">AMP9_3514</name>
</gene>